<dbReference type="PROSITE" id="PS50082">
    <property type="entry name" value="WD_REPEATS_2"/>
    <property type="match status" value="2"/>
</dbReference>
<evidence type="ECO:0000313" key="2">
    <source>
        <dbReference type="EMBL" id="CAD8072864.1"/>
    </source>
</evidence>
<evidence type="ECO:0000256" key="1">
    <source>
        <dbReference type="PROSITE-ProRule" id="PRU00221"/>
    </source>
</evidence>
<proteinExistence type="predicted"/>
<dbReference type="Pfam" id="PF00400">
    <property type="entry name" value="WD40"/>
    <property type="match status" value="2"/>
</dbReference>
<name>A0A8S1MC61_9CILI</name>
<feature type="repeat" description="WD" evidence="1">
    <location>
        <begin position="428"/>
        <end position="459"/>
    </location>
</feature>
<reference evidence="2" key="1">
    <citation type="submission" date="2021-01" db="EMBL/GenBank/DDBJ databases">
        <authorList>
            <consortium name="Genoscope - CEA"/>
            <person name="William W."/>
        </authorList>
    </citation>
    <scope>NUCLEOTIDE SEQUENCE</scope>
</reference>
<gene>
    <name evidence="2" type="ORF">PSON_ATCC_30995.1.T0300006</name>
</gene>
<dbReference type="PROSITE" id="PS50294">
    <property type="entry name" value="WD_REPEATS_REGION"/>
    <property type="match status" value="1"/>
</dbReference>
<protein>
    <recommendedName>
        <fullName evidence="4">WD40-repeat-containing domain</fullName>
    </recommendedName>
</protein>
<dbReference type="OrthoDB" id="308394at2759"/>
<comment type="caution">
    <text evidence="2">The sequence shown here is derived from an EMBL/GenBank/DDBJ whole genome shotgun (WGS) entry which is preliminary data.</text>
</comment>
<sequence length="646" mass="76063">MIPKEKQKGIQNLKILLFMSNFIRILIQQKYCIPNIQIKNSTKKNSNKPNYTNLRNASVDQYLNVQFDLIKNKPNSFHSLACSQSKYQNYLLIHGLNQKKVIEIHYFLKKIMNCTYHIKKEVQFICKASHKCKFQRKLCTECLYEHEVDIKQTVPIDKFVEQLIKKLKESKLDETSELNNQRMKFKSLVSQVQNMMKKMWEDLTISINQVYDIIEQENKSYINLINENTNLAEASYTDLEKLLQILEGNTLNYWNTQKDLYLINLEKAKNWLSSEVTAFNEKIQKELTPLINCKINHQIQTYQDHLQQLIQLQQGQEQQIKSVPQFKIKPFTYQIIKQNSIPQTQSCWAVAFNKDCSIVAATCDELIKIYEFKQGKLKQIQVLNDHQRRVCNLLFLKKSNQLISGDFNGSILIWSINNNNQWICSQTLKQHDDRIHCLIMNNYENIIVSSSEDKTIKFWIKQNGWALQQTNTSHKGSVYQLSLIGQKNKVISCGNDKLILILEYSEQNKRWAIVQNIQVDQYGLRLCFVNDNLFTFQPHKGNLIHVYELNIVSKQFTKTKQISLDQSDGDSILFFPQQYIKPKQLLVSKHSNINLIRKIENDEFKVEQSIEFGTNQLYGQMSDDGEYLITWDDKSKEIQIRRYIEK</sequence>
<dbReference type="Proteomes" id="UP000692954">
    <property type="component" value="Unassembled WGS sequence"/>
</dbReference>
<accession>A0A8S1MC61</accession>
<dbReference type="GO" id="GO:0097361">
    <property type="term" value="C:cytosolic [4Fe-4S] assembly targeting complex"/>
    <property type="evidence" value="ECO:0007669"/>
    <property type="project" value="TreeGrafter"/>
</dbReference>
<organism evidence="2 3">
    <name type="scientific">Paramecium sonneborni</name>
    <dbReference type="NCBI Taxonomy" id="65129"/>
    <lineage>
        <taxon>Eukaryota</taxon>
        <taxon>Sar</taxon>
        <taxon>Alveolata</taxon>
        <taxon>Ciliophora</taxon>
        <taxon>Intramacronucleata</taxon>
        <taxon>Oligohymenophorea</taxon>
        <taxon>Peniculida</taxon>
        <taxon>Parameciidae</taxon>
        <taxon>Paramecium</taxon>
    </lineage>
</organism>
<evidence type="ECO:0008006" key="4">
    <source>
        <dbReference type="Google" id="ProtNLM"/>
    </source>
</evidence>
<dbReference type="PANTHER" id="PTHR19920">
    <property type="entry name" value="WD40 PROTEIN CIAO1"/>
    <property type="match status" value="1"/>
</dbReference>
<dbReference type="SMART" id="SM00320">
    <property type="entry name" value="WD40"/>
    <property type="match status" value="4"/>
</dbReference>
<dbReference type="PANTHER" id="PTHR19920:SF0">
    <property type="entry name" value="CYTOSOLIC IRON-SULFUR PROTEIN ASSEMBLY PROTEIN CIAO1-RELATED"/>
    <property type="match status" value="1"/>
</dbReference>
<keyword evidence="1" id="KW-0853">WD repeat</keyword>
<dbReference type="InterPro" id="IPR001680">
    <property type="entry name" value="WD40_rpt"/>
</dbReference>
<dbReference type="AlphaFoldDB" id="A0A8S1MC61"/>
<dbReference type="EMBL" id="CAJJDN010000030">
    <property type="protein sequence ID" value="CAD8072864.1"/>
    <property type="molecule type" value="Genomic_DNA"/>
</dbReference>
<feature type="repeat" description="WD" evidence="1">
    <location>
        <begin position="383"/>
        <end position="418"/>
    </location>
</feature>
<evidence type="ECO:0000313" key="3">
    <source>
        <dbReference type="Proteomes" id="UP000692954"/>
    </source>
</evidence>
<keyword evidence="3" id="KW-1185">Reference proteome</keyword>
<dbReference type="GO" id="GO:0016226">
    <property type="term" value="P:iron-sulfur cluster assembly"/>
    <property type="evidence" value="ECO:0007669"/>
    <property type="project" value="TreeGrafter"/>
</dbReference>